<dbReference type="Proteomes" id="UP000287033">
    <property type="component" value="Unassembled WGS sequence"/>
</dbReference>
<protein>
    <submittedName>
        <fullName evidence="1">Uncharacterized protein</fullName>
    </submittedName>
</protein>
<name>A0A401TQX2_CHIPU</name>
<proteinExistence type="predicted"/>
<reference evidence="1 2" key="1">
    <citation type="journal article" date="2018" name="Nat. Ecol. Evol.">
        <title>Shark genomes provide insights into elasmobranch evolution and the origin of vertebrates.</title>
        <authorList>
            <person name="Hara Y"/>
            <person name="Yamaguchi K"/>
            <person name="Onimaru K"/>
            <person name="Kadota M"/>
            <person name="Koyanagi M"/>
            <person name="Keeley SD"/>
            <person name="Tatsumi K"/>
            <person name="Tanaka K"/>
            <person name="Motone F"/>
            <person name="Kageyama Y"/>
            <person name="Nozu R"/>
            <person name="Adachi N"/>
            <person name="Nishimura O"/>
            <person name="Nakagawa R"/>
            <person name="Tanegashima C"/>
            <person name="Kiyatake I"/>
            <person name="Matsumoto R"/>
            <person name="Murakumo K"/>
            <person name="Nishida K"/>
            <person name="Terakita A"/>
            <person name="Kuratani S"/>
            <person name="Sato K"/>
            <person name="Hyodo S Kuraku.S."/>
        </authorList>
    </citation>
    <scope>NUCLEOTIDE SEQUENCE [LARGE SCALE GENOMIC DNA]</scope>
</reference>
<dbReference type="AlphaFoldDB" id="A0A401TQX2"/>
<organism evidence="1 2">
    <name type="scientific">Chiloscyllium punctatum</name>
    <name type="common">Brownbanded bambooshark</name>
    <name type="synonym">Hemiscyllium punctatum</name>
    <dbReference type="NCBI Taxonomy" id="137246"/>
    <lineage>
        <taxon>Eukaryota</taxon>
        <taxon>Metazoa</taxon>
        <taxon>Chordata</taxon>
        <taxon>Craniata</taxon>
        <taxon>Vertebrata</taxon>
        <taxon>Chondrichthyes</taxon>
        <taxon>Elasmobranchii</taxon>
        <taxon>Galeomorphii</taxon>
        <taxon>Galeoidea</taxon>
        <taxon>Orectolobiformes</taxon>
        <taxon>Hemiscylliidae</taxon>
        <taxon>Chiloscyllium</taxon>
    </lineage>
</organism>
<comment type="caution">
    <text evidence="1">The sequence shown here is derived from an EMBL/GenBank/DDBJ whole genome shotgun (WGS) entry which is preliminary data.</text>
</comment>
<keyword evidence="2" id="KW-1185">Reference proteome</keyword>
<feature type="non-terminal residue" evidence="1">
    <location>
        <position position="1"/>
    </location>
</feature>
<evidence type="ECO:0000313" key="2">
    <source>
        <dbReference type="Proteomes" id="UP000287033"/>
    </source>
</evidence>
<gene>
    <name evidence="1" type="ORF">chiPu_0028807</name>
</gene>
<evidence type="ECO:0000313" key="1">
    <source>
        <dbReference type="EMBL" id="GCC45035.1"/>
    </source>
</evidence>
<dbReference type="EMBL" id="BEZZ01140867">
    <property type="protein sequence ID" value="GCC45035.1"/>
    <property type="molecule type" value="Genomic_DNA"/>
</dbReference>
<accession>A0A401TQX2</accession>
<sequence>LIINGTCAVVELDANSNDPCDIESFSDEDVTADTCDVVGYNSDELLVIDDTCIIVGLFSDDDTVFNVQFVVGYVPDDVAVTEDTRAFPEMGSAVNSVLDENCVTVVWVSEYD</sequence>